<dbReference type="EMBL" id="JAIQCJ010001425">
    <property type="protein sequence ID" value="KAJ8789524.1"/>
    <property type="molecule type" value="Genomic_DNA"/>
</dbReference>
<sequence length="156" mass="16463">MSVVLSAALNALHLKSEGGMDCPAWASSAAASREEPGALESGHCWSVLAGDRATLQEVPGLLQDPGHHVAREIGRGDLGRDQAWPQSWELQGGRGDLGRDTRPGLSPGSFRADVETWVETRPGLSPGSFRADVETWVETPGLASVLGASGRTWRPG</sequence>
<proteinExistence type="predicted"/>
<name>A0AB34HDE2_ESCRO</name>
<reference evidence="1 2" key="1">
    <citation type="submission" date="2022-11" db="EMBL/GenBank/DDBJ databases">
        <title>Whole genome sequence of Eschrichtius robustus ER-17-0199.</title>
        <authorList>
            <person name="Bruniche-Olsen A."/>
            <person name="Black A.N."/>
            <person name="Fields C.J."/>
            <person name="Walden K."/>
            <person name="Dewoody J.A."/>
        </authorList>
    </citation>
    <scope>NUCLEOTIDE SEQUENCE [LARGE SCALE GENOMIC DNA]</scope>
    <source>
        <strain evidence="1">ER-17-0199</strain>
        <tissue evidence="1">Blubber</tissue>
    </source>
</reference>
<dbReference type="AlphaFoldDB" id="A0AB34HDE2"/>
<gene>
    <name evidence="1" type="ORF">J1605_022051</name>
</gene>
<organism evidence="1 2">
    <name type="scientific">Eschrichtius robustus</name>
    <name type="common">California gray whale</name>
    <name type="synonym">Eschrichtius gibbosus</name>
    <dbReference type="NCBI Taxonomy" id="9764"/>
    <lineage>
        <taxon>Eukaryota</taxon>
        <taxon>Metazoa</taxon>
        <taxon>Chordata</taxon>
        <taxon>Craniata</taxon>
        <taxon>Vertebrata</taxon>
        <taxon>Euteleostomi</taxon>
        <taxon>Mammalia</taxon>
        <taxon>Eutheria</taxon>
        <taxon>Laurasiatheria</taxon>
        <taxon>Artiodactyla</taxon>
        <taxon>Whippomorpha</taxon>
        <taxon>Cetacea</taxon>
        <taxon>Mysticeti</taxon>
        <taxon>Eschrichtiidae</taxon>
        <taxon>Eschrichtius</taxon>
    </lineage>
</organism>
<evidence type="ECO:0000313" key="1">
    <source>
        <dbReference type="EMBL" id="KAJ8789524.1"/>
    </source>
</evidence>
<protein>
    <submittedName>
        <fullName evidence="1">Uncharacterized protein</fullName>
    </submittedName>
</protein>
<dbReference type="Proteomes" id="UP001159641">
    <property type="component" value="Unassembled WGS sequence"/>
</dbReference>
<comment type="caution">
    <text evidence="1">The sequence shown here is derived from an EMBL/GenBank/DDBJ whole genome shotgun (WGS) entry which is preliminary data.</text>
</comment>
<keyword evidence="2" id="KW-1185">Reference proteome</keyword>
<accession>A0AB34HDE2</accession>
<evidence type="ECO:0000313" key="2">
    <source>
        <dbReference type="Proteomes" id="UP001159641"/>
    </source>
</evidence>